<dbReference type="Proteomes" id="UP000243205">
    <property type="component" value="Unassembled WGS sequence"/>
</dbReference>
<dbReference type="NCBIfam" id="TIGR00740">
    <property type="entry name" value="carboxy-S-adenosyl-L-methionine synthase CmoA"/>
    <property type="match status" value="1"/>
</dbReference>
<name>A0A1G7EFM5_9BACT</name>
<gene>
    <name evidence="3" type="primary">cmoA</name>
    <name evidence="6" type="ORF">SAMN05661003_1209</name>
</gene>
<feature type="binding site" evidence="3 4">
    <location>
        <position position="133"/>
    </location>
    <ligand>
        <name>S-adenosyl-L-methionine</name>
        <dbReference type="ChEBI" id="CHEBI:59789"/>
    </ligand>
</feature>
<feature type="binding site" evidence="3">
    <location>
        <position position="200"/>
    </location>
    <ligand>
        <name>S-adenosyl-L-methionine</name>
        <dbReference type="ChEBI" id="CHEBI:59789"/>
    </ligand>
</feature>
<dbReference type="Gene3D" id="3.40.50.150">
    <property type="entry name" value="Vaccinia Virus protein VP39"/>
    <property type="match status" value="1"/>
</dbReference>
<evidence type="ECO:0000256" key="2">
    <source>
        <dbReference type="ARBA" id="ARBA00022691"/>
    </source>
</evidence>
<dbReference type="GO" id="GO:0032259">
    <property type="term" value="P:methylation"/>
    <property type="evidence" value="ECO:0007669"/>
    <property type="project" value="UniProtKB-KW"/>
</dbReference>
<dbReference type="GO" id="GO:1904047">
    <property type="term" value="F:S-adenosyl-L-methionine binding"/>
    <property type="evidence" value="ECO:0007669"/>
    <property type="project" value="UniProtKB-UniRule"/>
</dbReference>
<feature type="domain" description="Methyltransferase type 12" evidence="5">
    <location>
        <begin position="61"/>
        <end position="161"/>
    </location>
</feature>
<evidence type="ECO:0000256" key="3">
    <source>
        <dbReference type="HAMAP-Rule" id="MF_01589"/>
    </source>
</evidence>
<feature type="binding site" evidence="3 4">
    <location>
        <begin position="63"/>
        <end position="65"/>
    </location>
    <ligand>
        <name>S-adenosyl-L-methionine</name>
        <dbReference type="ChEBI" id="CHEBI:59789"/>
    </ligand>
</feature>
<dbReference type="HAMAP" id="MF_01589">
    <property type="entry name" value="Cx_SAM_synthase"/>
    <property type="match status" value="1"/>
</dbReference>
<dbReference type="GO" id="GO:0002098">
    <property type="term" value="P:tRNA wobble uridine modification"/>
    <property type="evidence" value="ECO:0007669"/>
    <property type="project" value="InterPro"/>
</dbReference>
<dbReference type="CDD" id="cd02440">
    <property type="entry name" value="AdoMet_MTases"/>
    <property type="match status" value="1"/>
</dbReference>
<comment type="similarity">
    <text evidence="3">Belongs to the class I-like SAM-binding methyltransferase superfamily. Cx-SAM synthase family.</text>
</comment>
<organism evidence="6 7">
    <name type="scientific">Desulfuromonas thiophila</name>
    <dbReference type="NCBI Taxonomy" id="57664"/>
    <lineage>
        <taxon>Bacteria</taxon>
        <taxon>Pseudomonadati</taxon>
        <taxon>Thermodesulfobacteriota</taxon>
        <taxon>Desulfuromonadia</taxon>
        <taxon>Desulfuromonadales</taxon>
        <taxon>Desulfuromonadaceae</taxon>
        <taxon>Desulfuromonas</taxon>
    </lineage>
</organism>
<dbReference type="InterPro" id="IPR005271">
    <property type="entry name" value="CmoA"/>
</dbReference>
<dbReference type="AlphaFoldDB" id="A0A1G7EFM5"/>
<evidence type="ECO:0000313" key="6">
    <source>
        <dbReference type="EMBL" id="SDE62407.1"/>
    </source>
</evidence>
<evidence type="ECO:0000313" key="7">
    <source>
        <dbReference type="Proteomes" id="UP000243205"/>
    </source>
</evidence>
<dbReference type="PANTHER" id="PTHR43861">
    <property type="entry name" value="TRANS-ACONITATE 2-METHYLTRANSFERASE-RELATED"/>
    <property type="match status" value="1"/>
</dbReference>
<dbReference type="OrthoDB" id="5386938at2"/>
<dbReference type="InterPro" id="IPR013217">
    <property type="entry name" value="Methyltransf_12"/>
</dbReference>
<comment type="catalytic activity">
    <reaction evidence="3">
        <text>prephenate + S-adenosyl-L-methionine = carboxy-S-adenosyl-L-methionine + 3-phenylpyruvate + H2O</text>
        <dbReference type="Rhea" id="RHEA:51692"/>
        <dbReference type="ChEBI" id="CHEBI:15377"/>
        <dbReference type="ChEBI" id="CHEBI:18005"/>
        <dbReference type="ChEBI" id="CHEBI:29934"/>
        <dbReference type="ChEBI" id="CHEBI:59789"/>
        <dbReference type="ChEBI" id="CHEBI:134278"/>
    </reaction>
</comment>
<comment type="function">
    <text evidence="3">Catalyzes the conversion of S-adenosyl-L-methionine (SAM) to carboxy-S-adenosyl-L-methionine (Cx-SAM).</text>
</comment>
<dbReference type="SUPFAM" id="SSF53335">
    <property type="entry name" value="S-adenosyl-L-methionine-dependent methyltransferases"/>
    <property type="match status" value="1"/>
</dbReference>
<reference evidence="7" key="1">
    <citation type="submission" date="2016-10" db="EMBL/GenBank/DDBJ databases">
        <authorList>
            <person name="Varghese N."/>
            <person name="Submissions S."/>
        </authorList>
    </citation>
    <scope>NUCLEOTIDE SEQUENCE [LARGE SCALE GENOMIC DNA]</scope>
    <source>
        <strain evidence="7">DSM 8987</strain>
    </source>
</reference>
<protein>
    <recommendedName>
        <fullName evidence="3">Carboxy-S-adenosyl-L-methionine synthase</fullName>
        <shortName evidence="3">Cx-SAM synthase</shortName>
        <ecNumber evidence="3">2.1.3.-</ecNumber>
    </recommendedName>
</protein>
<evidence type="ECO:0000256" key="4">
    <source>
        <dbReference type="PIRSR" id="PIRSR006325-1"/>
    </source>
</evidence>
<dbReference type="PANTHER" id="PTHR43861:SF2">
    <property type="entry name" value="CARBOXY-S-ADENOSYL-L-METHIONINE SYNTHASE"/>
    <property type="match status" value="1"/>
</dbReference>
<dbReference type="InterPro" id="IPR029063">
    <property type="entry name" value="SAM-dependent_MTases_sf"/>
</dbReference>
<dbReference type="GO" id="GO:0008168">
    <property type="term" value="F:methyltransferase activity"/>
    <property type="evidence" value="ECO:0007669"/>
    <property type="project" value="UniProtKB-KW"/>
</dbReference>
<keyword evidence="2 3" id="KW-0949">S-adenosyl-L-methionine</keyword>
<keyword evidence="1 3" id="KW-0808">Transferase</keyword>
<dbReference type="GO" id="GO:0016743">
    <property type="term" value="F:carboxyl- or carbamoyltransferase activity"/>
    <property type="evidence" value="ECO:0007669"/>
    <property type="project" value="UniProtKB-UniRule"/>
</dbReference>
<dbReference type="EC" id="2.1.3.-" evidence="3"/>
<accession>A0A1G7EFM5</accession>
<proteinExistence type="inferred from homology"/>
<dbReference type="STRING" id="57664.SAMN05661003_1209"/>
<feature type="binding site" evidence="3 4">
    <location>
        <position position="38"/>
    </location>
    <ligand>
        <name>S-adenosyl-L-methionine</name>
        <dbReference type="ChEBI" id="CHEBI:59789"/>
    </ligand>
</feature>
<sequence>MNADDLYARPRSQVTRFCFDEQVARVFDDMLQRSVPLYAESLRRQAQLAAHFYRPHTRIYDLGCSHGNFIAAFCAEMAQRPFQLQAVDPAEAMLQRCRQRLGELVLGSQQQVELLACPAQQLHFAPASVVVINLTLQFLPLTEREPLLRRIYQALVPGGLLLLTEKIEHEQAPLAELERDWYYRFKAENGYSQLEISQKREALEQVLVPESCQAHEQRLRRCGFDQIALWLKWFNFAGFLCLK</sequence>
<comment type="caution">
    <text evidence="3">Lacks conserved residue(s) required for the propagation of feature annotation.</text>
</comment>
<evidence type="ECO:0000256" key="1">
    <source>
        <dbReference type="ARBA" id="ARBA00022679"/>
    </source>
</evidence>
<keyword evidence="7" id="KW-1185">Reference proteome</keyword>
<dbReference type="EMBL" id="FNAQ01000020">
    <property type="protein sequence ID" value="SDE62407.1"/>
    <property type="molecule type" value="Genomic_DNA"/>
</dbReference>
<dbReference type="Pfam" id="PF08242">
    <property type="entry name" value="Methyltransf_12"/>
    <property type="match status" value="1"/>
</dbReference>
<evidence type="ECO:0000259" key="5">
    <source>
        <dbReference type="Pfam" id="PF08242"/>
    </source>
</evidence>
<keyword evidence="6" id="KW-0489">Methyltransferase</keyword>
<dbReference type="PIRSF" id="PIRSF006325">
    <property type="entry name" value="MeTrfase_bac"/>
    <property type="match status" value="1"/>
</dbReference>